<feature type="chain" id="PRO_5046254534" description="Ricin-type beta-trefoil lectin protein" evidence="1">
    <location>
        <begin position="43"/>
        <end position="199"/>
    </location>
</feature>
<dbReference type="Gene3D" id="2.80.10.50">
    <property type="match status" value="1"/>
</dbReference>
<protein>
    <recommendedName>
        <fullName evidence="4">Ricin-type beta-trefoil lectin protein</fullName>
    </recommendedName>
</protein>
<evidence type="ECO:0000256" key="1">
    <source>
        <dbReference type="SAM" id="SignalP"/>
    </source>
</evidence>
<sequence length="199" mass="22606">MLNRTRTAPSWRRRVTTRLAAALTAMAAVVAMAGVAATPAQATEGPSPYWYTGIIRSWAQGQCLDSNDQGDVYTLPCNGGQYQQWHITIANHPKDEWATVWIQDVQTQRFLIPRCDTCDSWQPGVGTVTWLPTQTWLLYPSNYPWTAWRFAWHPGLTQRCLDANSPGHPPYISYTDWDPDPILPPDYCSSNFQDWKLGF</sequence>
<dbReference type="EMBL" id="BAAANS010000023">
    <property type="protein sequence ID" value="GAA2102132.1"/>
    <property type="molecule type" value="Genomic_DNA"/>
</dbReference>
<reference evidence="2 3" key="1">
    <citation type="journal article" date="2019" name="Int. J. Syst. Evol. Microbiol.">
        <title>The Global Catalogue of Microorganisms (GCM) 10K type strain sequencing project: providing services to taxonomists for standard genome sequencing and annotation.</title>
        <authorList>
            <consortium name="The Broad Institute Genomics Platform"/>
            <consortium name="The Broad Institute Genome Sequencing Center for Infectious Disease"/>
            <person name="Wu L."/>
            <person name="Ma J."/>
        </authorList>
    </citation>
    <scope>NUCLEOTIDE SEQUENCE [LARGE SCALE GENOMIC DNA]</scope>
    <source>
        <strain evidence="2 3">JCM 14559</strain>
    </source>
</reference>
<proteinExistence type="predicted"/>
<evidence type="ECO:0008006" key="4">
    <source>
        <dbReference type="Google" id="ProtNLM"/>
    </source>
</evidence>
<dbReference type="InterPro" id="IPR035992">
    <property type="entry name" value="Ricin_B-like_lectins"/>
</dbReference>
<comment type="caution">
    <text evidence="2">The sequence shown here is derived from an EMBL/GenBank/DDBJ whole genome shotgun (WGS) entry which is preliminary data.</text>
</comment>
<gene>
    <name evidence="2" type="ORF">GCM10009759_36420</name>
</gene>
<organism evidence="2 3">
    <name type="scientific">Kitasatospora saccharophila</name>
    <dbReference type="NCBI Taxonomy" id="407973"/>
    <lineage>
        <taxon>Bacteria</taxon>
        <taxon>Bacillati</taxon>
        <taxon>Actinomycetota</taxon>
        <taxon>Actinomycetes</taxon>
        <taxon>Kitasatosporales</taxon>
        <taxon>Streptomycetaceae</taxon>
        <taxon>Kitasatospora</taxon>
    </lineage>
</organism>
<accession>A0ABN2X2U6</accession>
<keyword evidence="3" id="KW-1185">Reference proteome</keyword>
<name>A0ABN2X2U6_9ACTN</name>
<feature type="signal peptide" evidence="1">
    <location>
        <begin position="1"/>
        <end position="42"/>
    </location>
</feature>
<evidence type="ECO:0000313" key="3">
    <source>
        <dbReference type="Proteomes" id="UP001500897"/>
    </source>
</evidence>
<evidence type="ECO:0000313" key="2">
    <source>
        <dbReference type="EMBL" id="GAA2102132.1"/>
    </source>
</evidence>
<dbReference type="SUPFAM" id="SSF50370">
    <property type="entry name" value="Ricin B-like lectins"/>
    <property type="match status" value="1"/>
</dbReference>
<dbReference type="Proteomes" id="UP001500897">
    <property type="component" value="Unassembled WGS sequence"/>
</dbReference>
<keyword evidence="1" id="KW-0732">Signal</keyword>